<dbReference type="EMBL" id="BART01009576">
    <property type="protein sequence ID" value="GAG78214.1"/>
    <property type="molecule type" value="Genomic_DNA"/>
</dbReference>
<sequence length="64" mass="7470">MSEMLKIEAEITGLKYHPLLCRKLKLYTFEDMENAFGKDSSFKLQVGENELAVSWWVSAKRTRT</sequence>
<organism evidence="1">
    <name type="scientific">marine sediment metagenome</name>
    <dbReference type="NCBI Taxonomy" id="412755"/>
    <lineage>
        <taxon>unclassified sequences</taxon>
        <taxon>metagenomes</taxon>
        <taxon>ecological metagenomes</taxon>
    </lineage>
</organism>
<accession>X1A930</accession>
<gene>
    <name evidence="1" type="ORF">S01H4_21182</name>
</gene>
<feature type="non-terminal residue" evidence="1">
    <location>
        <position position="64"/>
    </location>
</feature>
<dbReference type="AlphaFoldDB" id="X1A930"/>
<evidence type="ECO:0000313" key="1">
    <source>
        <dbReference type="EMBL" id="GAG78214.1"/>
    </source>
</evidence>
<proteinExistence type="predicted"/>
<protein>
    <submittedName>
        <fullName evidence="1">Uncharacterized protein</fullName>
    </submittedName>
</protein>
<name>X1A930_9ZZZZ</name>
<comment type="caution">
    <text evidence="1">The sequence shown here is derived from an EMBL/GenBank/DDBJ whole genome shotgun (WGS) entry which is preliminary data.</text>
</comment>
<reference evidence="1" key="1">
    <citation type="journal article" date="2014" name="Front. Microbiol.">
        <title>High frequency of phylogenetically diverse reductive dehalogenase-homologous genes in deep subseafloor sedimentary metagenomes.</title>
        <authorList>
            <person name="Kawai M."/>
            <person name="Futagami T."/>
            <person name="Toyoda A."/>
            <person name="Takaki Y."/>
            <person name="Nishi S."/>
            <person name="Hori S."/>
            <person name="Arai W."/>
            <person name="Tsubouchi T."/>
            <person name="Morono Y."/>
            <person name="Uchiyama I."/>
            <person name="Ito T."/>
            <person name="Fujiyama A."/>
            <person name="Inagaki F."/>
            <person name="Takami H."/>
        </authorList>
    </citation>
    <scope>NUCLEOTIDE SEQUENCE</scope>
    <source>
        <strain evidence="1">Expedition CK06-06</strain>
    </source>
</reference>